<reference evidence="4" key="1">
    <citation type="journal article" date="2019" name="Int. J. Syst. Evol. Microbiol.">
        <title>The Global Catalogue of Microorganisms (GCM) 10K type strain sequencing project: providing services to taxonomists for standard genome sequencing and annotation.</title>
        <authorList>
            <consortium name="The Broad Institute Genomics Platform"/>
            <consortium name="The Broad Institute Genome Sequencing Center for Infectious Disease"/>
            <person name="Wu L."/>
            <person name="Ma J."/>
        </authorList>
    </citation>
    <scope>NUCLEOTIDE SEQUENCE [LARGE SCALE GENOMIC DNA]</scope>
    <source>
        <strain evidence="4">CCUG 48316</strain>
    </source>
</reference>
<feature type="compositionally biased region" description="Basic and acidic residues" evidence="1">
    <location>
        <begin position="29"/>
        <end position="42"/>
    </location>
</feature>
<comment type="caution">
    <text evidence="3">The sequence shown here is derived from an EMBL/GenBank/DDBJ whole genome shotgun (WGS) entry which is preliminary data.</text>
</comment>
<keyword evidence="4" id="KW-1185">Reference proteome</keyword>
<feature type="chain" id="PRO_5045693088" description="Pentapeptide MXKDX repeat protein" evidence="2">
    <location>
        <begin position="24"/>
        <end position="67"/>
    </location>
</feature>
<sequence>MTNKTMGAALCTAFLLAAVPAMAAPKEMSQGKRDEMSMKDTKSQITAQQKENKEANKNVDSLIKNRK</sequence>
<accession>A0ABW2BQU6</accession>
<dbReference type="EMBL" id="JBHSWN010000001">
    <property type="protein sequence ID" value="MFC6792192.1"/>
    <property type="molecule type" value="Genomic_DNA"/>
</dbReference>
<feature type="region of interest" description="Disordered" evidence="1">
    <location>
        <begin position="26"/>
        <end position="67"/>
    </location>
</feature>
<evidence type="ECO:0000313" key="3">
    <source>
        <dbReference type="EMBL" id="MFC6792192.1"/>
    </source>
</evidence>
<keyword evidence="2" id="KW-0732">Signal</keyword>
<evidence type="ECO:0000256" key="1">
    <source>
        <dbReference type="SAM" id="MobiDB-lite"/>
    </source>
</evidence>
<protein>
    <recommendedName>
        <fullName evidence="5">Pentapeptide MXKDX repeat protein</fullName>
    </recommendedName>
</protein>
<organism evidence="3 4">
    <name type="scientific">Methylobacterium komagatae</name>
    <dbReference type="NCBI Taxonomy" id="374425"/>
    <lineage>
        <taxon>Bacteria</taxon>
        <taxon>Pseudomonadati</taxon>
        <taxon>Pseudomonadota</taxon>
        <taxon>Alphaproteobacteria</taxon>
        <taxon>Hyphomicrobiales</taxon>
        <taxon>Methylobacteriaceae</taxon>
        <taxon>Methylobacterium</taxon>
    </lineage>
</organism>
<dbReference type="RefSeq" id="WP_378973841.1">
    <property type="nucleotide sequence ID" value="NZ_JBHSWN010000001.1"/>
</dbReference>
<proteinExistence type="predicted"/>
<gene>
    <name evidence="3" type="ORF">ACFQE0_23010</name>
</gene>
<feature type="signal peptide" evidence="2">
    <location>
        <begin position="1"/>
        <end position="23"/>
    </location>
</feature>
<evidence type="ECO:0000256" key="2">
    <source>
        <dbReference type="SAM" id="SignalP"/>
    </source>
</evidence>
<evidence type="ECO:0000313" key="4">
    <source>
        <dbReference type="Proteomes" id="UP001596292"/>
    </source>
</evidence>
<evidence type="ECO:0008006" key="5">
    <source>
        <dbReference type="Google" id="ProtNLM"/>
    </source>
</evidence>
<name>A0ABW2BQU6_9HYPH</name>
<dbReference type="Proteomes" id="UP001596292">
    <property type="component" value="Unassembled WGS sequence"/>
</dbReference>